<evidence type="ECO:0008006" key="4">
    <source>
        <dbReference type="Google" id="ProtNLM"/>
    </source>
</evidence>
<protein>
    <recommendedName>
        <fullName evidence="4">C2 domain-containing protein</fullName>
    </recommendedName>
</protein>
<keyword evidence="3" id="KW-1185">Reference proteome</keyword>
<sequence>MLAEYMTEIDSFKTQHNIVFHIAQVEGLPPRSGWNARPGTSVSLQVGTKETYTTENKKMSPGSTAWSENLPQLQMSGNANVQFQLKTHKMLAKRKVLGTSGTYNIEQLLKMQGAEPDGLIKLPIVLETPTRSPPGSPKTPRSPRSSFASFRSNTTQTGTFLEVPNMLPPSSPIGSVLRRTPTNSPPSSPGSPHFATLLVAIRETPVDPEFNSRVNAANLKAFVDRCRTESLERIRSTIETLDPLTRAFEHDTAFGSLIDLVFGALEATRQLLANPDTMNINRHIIHIMKALDGAFSHYQNLSQRQLEKRGESSVALLQEMLLSVLNTVCIVDTIFTEHDAFSRDRLESKLINWIEYFQQCATYIDGQSDQRPALPSHRSSTRTHYPKVLDANLNLPKHNMVTMALPDIDPSKPHNHSSTIRQIAEWIFSPIPNERQVTPRASAISYAPRRSGSTSPPPLSPPLSPVSSISPASSPRQMKKPSSLLLKAEDNNFQSNPIELKSILKSPVMSTPAPRDMGFSPTLFYLSAPNGGDNDAVKQVTAALCESLAQTKSLGGYFSFAEAVQHSDNSAVETSEPSRDYFVQGLLDALPMTLVHQLATVETEITDQLAASFKNTSVSQAIHDKLIGKFDILFSDQVKSFVEKTGPKNAKWNPLEPLVFVIDAIGLGMMVGDKEGEGADMKEAQLLVEWLSSRGLRRLPAHIRFLILSSSGSIIETTFKQRGVKGCGMGSVLGDKTEENQAAYVR</sequence>
<reference evidence="2" key="1">
    <citation type="submission" date="2020-11" db="EMBL/GenBank/DDBJ databases">
        <authorList>
            <consortium name="DOE Joint Genome Institute"/>
            <person name="Ahrendt S."/>
            <person name="Riley R."/>
            <person name="Andreopoulos W."/>
            <person name="Labutti K."/>
            <person name="Pangilinan J."/>
            <person name="Ruiz-Duenas F.J."/>
            <person name="Barrasa J.M."/>
            <person name="Sanchez-Garcia M."/>
            <person name="Camarero S."/>
            <person name="Miyauchi S."/>
            <person name="Serrano A."/>
            <person name="Linde D."/>
            <person name="Babiker R."/>
            <person name="Drula E."/>
            <person name="Ayuso-Fernandez I."/>
            <person name="Pacheco R."/>
            <person name="Padilla G."/>
            <person name="Ferreira P."/>
            <person name="Barriuso J."/>
            <person name="Kellner H."/>
            <person name="Castanera R."/>
            <person name="Alfaro M."/>
            <person name="Ramirez L."/>
            <person name="Pisabarro A.G."/>
            <person name="Kuo A."/>
            <person name="Tritt A."/>
            <person name="Lipzen A."/>
            <person name="He G."/>
            <person name="Yan M."/>
            <person name="Ng V."/>
            <person name="Cullen D."/>
            <person name="Martin F."/>
            <person name="Rosso M.-N."/>
            <person name="Henrissat B."/>
            <person name="Hibbett D."/>
            <person name="Martinez A.T."/>
            <person name="Grigoriev I.V."/>
        </authorList>
    </citation>
    <scope>NUCLEOTIDE SEQUENCE</scope>
    <source>
        <strain evidence="2">CBS 506.95</strain>
    </source>
</reference>
<feature type="compositionally biased region" description="Pro residues" evidence="1">
    <location>
        <begin position="455"/>
        <end position="464"/>
    </location>
</feature>
<proteinExistence type="predicted"/>
<dbReference type="OrthoDB" id="3048642at2759"/>
<accession>A0A9P6JRR3</accession>
<dbReference type="EMBL" id="MU157844">
    <property type="protein sequence ID" value="KAF9529805.1"/>
    <property type="molecule type" value="Genomic_DNA"/>
</dbReference>
<dbReference type="Proteomes" id="UP000807306">
    <property type="component" value="Unassembled WGS sequence"/>
</dbReference>
<feature type="region of interest" description="Disordered" evidence="1">
    <location>
        <begin position="127"/>
        <end position="151"/>
    </location>
</feature>
<comment type="caution">
    <text evidence="2">The sequence shown here is derived from an EMBL/GenBank/DDBJ whole genome shotgun (WGS) entry which is preliminary data.</text>
</comment>
<dbReference type="AlphaFoldDB" id="A0A9P6JRR3"/>
<organism evidence="2 3">
    <name type="scientific">Crepidotus variabilis</name>
    <dbReference type="NCBI Taxonomy" id="179855"/>
    <lineage>
        <taxon>Eukaryota</taxon>
        <taxon>Fungi</taxon>
        <taxon>Dikarya</taxon>
        <taxon>Basidiomycota</taxon>
        <taxon>Agaricomycotina</taxon>
        <taxon>Agaricomycetes</taxon>
        <taxon>Agaricomycetidae</taxon>
        <taxon>Agaricales</taxon>
        <taxon>Agaricineae</taxon>
        <taxon>Crepidotaceae</taxon>
        <taxon>Crepidotus</taxon>
    </lineage>
</organism>
<feature type="compositionally biased region" description="Low complexity" evidence="1">
    <location>
        <begin position="142"/>
        <end position="151"/>
    </location>
</feature>
<feature type="region of interest" description="Disordered" evidence="1">
    <location>
        <begin position="447"/>
        <end position="481"/>
    </location>
</feature>
<feature type="compositionally biased region" description="Low complexity" evidence="1">
    <location>
        <begin position="465"/>
        <end position="476"/>
    </location>
</feature>
<name>A0A9P6JRR3_9AGAR</name>
<gene>
    <name evidence="2" type="ORF">CPB83DRAFT_852231</name>
</gene>
<evidence type="ECO:0000256" key="1">
    <source>
        <dbReference type="SAM" id="MobiDB-lite"/>
    </source>
</evidence>
<evidence type="ECO:0000313" key="3">
    <source>
        <dbReference type="Proteomes" id="UP000807306"/>
    </source>
</evidence>
<evidence type="ECO:0000313" key="2">
    <source>
        <dbReference type="EMBL" id="KAF9529805.1"/>
    </source>
</evidence>